<dbReference type="AlphaFoldDB" id="A0A4R0R4A1"/>
<dbReference type="GO" id="GO:0005634">
    <property type="term" value="C:nucleus"/>
    <property type="evidence" value="ECO:0007669"/>
    <property type="project" value="UniProtKB-ARBA"/>
</dbReference>
<dbReference type="Gene3D" id="3.30.420.10">
    <property type="entry name" value="Ribonuclease H-like superfamily/Ribonuclease H"/>
    <property type="match status" value="1"/>
</dbReference>
<accession>A0A4R0R4A1</accession>
<dbReference type="GO" id="GO:0015074">
    <property type="term" value="P:DNA integration"/>
    <property type="evidence" value="ECO:0007669"/>
    <property type="project" value="InterPro"/>
</dbReference>
<dbReference type="GO" id="GO:0003723">
    <property type="term" value="F:RNA binding"/>
    <property type="evidence" value="ECO:0007669"/>
    <property type="project" value="UniProtKB-KW"/>
</dbReference>
<comment type="caution">
    <text evidence="4">The sequence shown here is derived from an EMBL/GenBank/DDBJ whole genome shotgun (WGS) entry which is preliminary data.</text>
</comment>
<dbReference type="PANTHER" id="PTHR46791">
    <property type="entry name" value="EXPRESSED PROTEIN"/>
    <property type="match status" value="1"/>
</dbReference>
<dbReference type="Proteomes" id="UP000292702">
    <property type="component" value="Unassembled WGS sequence"/>
</dbReference>
<organism evidence="4 5">
    <name type="scientific">Steccherinum ochraceum</name>
    <dbReference type="NCBI Taxonomy" id="92696"/>
    <lineage>
        <taxon>Eukaryota</taxon>
        <taxon>Fungi</taxon>
        <taxon>Dikarya</taxon>
        <taxon>Basidiomycota</taxon>
        <taxon>Agaricomycotina</taxon>
        <taxon>Agaricomycetes</taxon>
        <taxon>Polyporales</taxon>
        <taxon>Steccherinaceae</taxon>
        <taxon>Steccherinum</taxon>
    </lineage>
</organism>
<name>A0A4R0R4A1_9APHY</name>
<evidence type="ECO:0000256" key="2">
    <source>
        <dbReference type="SAM" id="MobiDB-lite"/>
    </source>
</evidence>
<dbReference type="InterPro" id="IPR036397">
    <property type="entry name" value="RNaseH_sf"/>
</dbReference>
<keyword evidence="1" id="KW-0694">RNA-binding</keyword>
<evidence type="ECO:0000313" key="5">
    <source>
        <dbReference type="Proteomes" id="UP000292702"/>
    </source>
</evidence>
<dbReference type="InterPro" id="IPR058913">
    <property type="entry name" value="Integrase_dom_put"/>
</dbReference>
<dbReference type="STRING" id="92696.A0A4R0R4A1"/>
<keyword evidence="5" id="KW-1185">Reference proteome</keyword>
<reference evidence="4 5" key="1">
    <citation type="submission" date="2018-11" db="EMBL/GenBank/DDBJ databases">
        <title>Genome assembly of Steccherinum ochraceum LE-BIN_3174, the white-rot fungus of the Steccherinaceae family (The Residual Polyporoid clade, Polyporales, Basidiomycota).</title>
        <authorList>
            <person name="Fedorova T.V."/>
            <person name="Glazunova O.A."/>
            <person name="Landesman E.O."/>
            <person name="Moiseenko K.V."/>
            <person name="Psurtseva N.V."/>
            <person name="Savinova O.S."/>
            <person name="Shakhova N.V."/>
            <person name="Tyazhelova T.V."/>
            <person name="Vasina D.V."/>
        </authorList>
    </citation>
    <scope>NUCLEOTIDE SEQUENCE [LARGE SCALE GENOMIC DNA]</scope>
    <source>
        <strain evidence="4 5">LE-BIN_3174</strain>
    </source>
</reference>
<dbReference type="InterPro" id="IPR012337">
    <property type="entry name" value="RNaseH-like_sf"/>
</dbReference>
<feature type="compositionally biased region" description="Low complexity" evidence="2">
    <location>
        <begin position="177"/>
        <end position="187"/>
    </location>
</feature>
<dbReference type="PROSITE" id="PS50994">
    <property type="entry name" value="INTEGRASE"/>
    <property type="match status" value="1"/>
</dbReference>
<dbReference type="Pfam" id="PF24764">
    <property type="entry name" value="rva_4"/>
    <property type="match status" value="1"/>
</dbReference>
<gene>
    <name evidence="4" type="ORF">EIP91_007465</name>
</gene>
<proteinExistence type="predicted"/>
<evidence type="ECO:0000259" key="3">
    <source>
        <dbReference type="PROSITE" id="PS50994"/>
    </source>
</evidence>
<dbReference type="InterPro" id="IPR001584">
    <property type="entry name" value="Integrase_cat-core"/>
</dbReference>
<sequence length="561" mass="63633">MSLQNSNQALQQFRQVYAEIERQVQRALHVHLGDQMRLGEVRERVIAFIQSAEQHGHVFTPAELSTLRQNGEAMITDLDNASHISADPPDAPPPPVVEIVRTGRRGRPRKRLERGFLRQALELRGPVGIARGINEAASANGTNVFASARTVRREALRNHFVEPGEPVHSTETHADGSTTHTYTSTTAPVSTLSDDELDACVAHILQTFPNAGRSMIKGSLKARGHNVPFPRISESYTRVQGAPAVFGRRPIQRRRYKVAGANSLWHHDGQHGLIHFKIVFHCFIDGKSRLIVGFAVNSNNRASSVLDLFNNATSQYGFPSRCRGDHGTENVDVARKMDEVRGLGRGSYIWGRSVHNTRIERLWYDVTQKFGRKWKEFFRDLEANHGFNPTIPSHIWLLHHLFLRSIQQDADEFVLAWNSHKLQIRGERTQSPREMFFFSMLQDGARGIHLASAPVPVDEPLRPEEMEEYGVDWEAINDDNLMNHHREHNPQDYSEFDAQNPTWTGPTTMSEVLCEAPDAILTNEEIQALNAHLFQNCNLQSRSMVVRRQTWITALEYCLSH</sequence>
<dbReference type="EMBL" id="RWJN01000401">
    <property type="protein sequence ID" value="TCD62111.1"/>
    <property type="molecule type" value="Genomic_DNA"/>
</dbReference>
<feature type="domain" description="Integrase catalytic" evidence="3">
    <location>
        <begin position="246"/>
        <end position="440"/>
    </location>
</feature>
<evidence type="ECO:0000313" key="4">
    <source>
        <dbReference type="EMBL" id="TCD62111.1"/>
    </source>
</evidence>
<protein>
    <recommendedName>
        <fullName evidence="3">Integrase catalytic domain-containing protein</fullName>
    </recommendedName>
</protein>
<feature type="region of interest" description="Disordered" evidence="2">
    <location>
        <begin position="162"/>
        <end position="187"/>
    </location>
</feature>
<evidence type="ECO:0000256" key="1">
    <source>
        <dbReference type="ARBA" id="ARBA00022884"/>
    </source>
</evidence>
<dbReference type="OrthoDB" id="3353107at2759"/>
<dbReference type="SUPFAM" id="SSF53098">
    <property type="entry name" value="Ribonuclease H-like"/>
    <property type="match status" value="1"/>
</dbReference>
<dbReference type="PANTHER" id="PTHR46791:SF5">
    <property type="entry name" value="CLR5 DOMAIN-CONTAINING PROTEIN-RELATED"/>
    <property type="match status" value="1"/>
</dbReference>